<accession>A0ABV9E4R1</accession>
<dbReference type="InterPro" id="IPR007278">
    <property type="entry name" value="DUF397"/>
</dbReference>
<protein>
    <submittedName>
        <fullName evidence="2">DUF397 domain-containing protein</fullName>
    </submittedName>
</protein>
<feature type="domain" description="DUF397" evidence="1">
    <location>
        <begin position="7"/>
        <end position="58"/>
    </location>
</feature>
<proteinExistence type="predicted"/>
<dbReference type="Proteomes" id="UP001595923">
    <property type="component" value="Unassembled WGS sequence"/>
</dbReference>
<dbReference type="RefSeq" id="WP_378579767.1">
    <property type="nucleotide sequence ID" value="NZ_JBHSFQ010000042.1"/>
</dbReference>
<keyword evidence="3" id="KW-1185">Reference proteome</keyword>
<reference evidence="3" key="1">
    <citation type="journal article" date="2019" name="Int. J. Syst. Evol. Microbiol.">
        <title>The Global Catalogue of Microorganisms (GCM) 10K type strain sequencing project: providing services to taxonomists for standard genome sequencing and annotation.</title>
        <authorList>
            <consortium name="The Broad Institute Genomics Platform"/>
            <consortium name="The Broad Institute Genome Sequencing Center for Infectious Disease"/>
            <person name="Wu L."/>
            <person name="Ma J."/>
        </authorList>
    </citation>
    <scope>NUCLEOTIDE SEQUENCE [LARGE SCALE GENOMIC DNA]</scope>
    <source>
        <strain evidence="3">XZYJ18</strain>
    </source>
</reference>
<name>A0ABV9E4R1_9ACTN</name>
<sequence length="62" mass="6591">MNRNDGQWRTSSYSAGNGNCVEVADGLETVAVRDSQHRGAGALGFGSAEWRAFVEAVRGDGF</sequence>
<gene>
    <name evidence="2" type="ORF">ACFO4E_27480</name>
</gene>
<evidence type="ECO:0000259" key="1">
    <source>
        <dbReference type="Pfam" id="PF04149"/>
    </source>
</evidence>
<dbReference type="EMBL" id="JBHSFQ010000042">
    <property type="protein sequence ID" value="MFC4565617.1"/>
    <property type="molecule type" value="Genomic_DNA"/>
</dbReference>
<comment type="caution">
    <text evidence="2">The sequence shown here is derived from an EMBL/GenBank/DDBJ whole genome shotgun (WGS) entry which is preliminary data.</text>
</comment>
<dbReference type="Pfam" id="PF04149">
    <property type="entry name" value="DUF397"/>
    <property type="match status" value="1"/>
</dbReference>
<evidence type="ECO:0000313" key="3">
    <source>
        <dbReference type="Proteomes" id="UP001595923"/>
    </source>
</evidence>
<evidence type="ECO:0000313" key="2">
    <source>
        <dbReference type="EMBL" id="MFC4565617.1"/>
    </source>
</evidence>
<organism evidence="2 3">
    <name type="scientific">Nocardiopsis mangrovi</name>
    <dbReference type="NCBI Taxonomy" id="1179818"/>
    <lineage>
        <taxon>Bacteria</taxon>
        <taxon>Bacillati</taxon>
        <taxon>Actinomycetota</taxon>
        <taxon>Actinomycetes</taxon>
        <taxon>Streptosporangiales</taxon>
        <taxon>Nocardiopsidaceae</taxon>
        <taxon>Nocardiopsis</taxon>
    </lineage>
</organism>